<organism evidence="6 7">
    <name type="scientific">Schizopora paradoxa</name>
    <dbReference type="NCBI Taxonomy" id="27342"/>
    <lineage>
        <taxon>Eukaryota</taxon>
        <taxon>Fungi</taxon>
        <taxon>Dikarya</taxon>
        <taxon>Basidiomycota</taxon>
        <taxon>Agaricomycotina</taxon>
        <taxon>Agaricomycetes</taxon>
        <taxon>Hymenochaetales</taxon>
        <taxon>Schizoporaceae</taxon>
        <taxon>Schizopora</taxon>
    </lineage>
</organism>
<dbReference type="EMBL" id="KQ086124">
    <property type="protein sequence ID" value="KLO07711.1"/>
    <property type="molecule type" value="Genomic_DNA"/>
</dbReference>
<feature type="domain" description="Glutaminase A N-terminal" evidence="5">
    <location>
        <begin position="105"/>
        <end position="343"/>
    </location>
</feature>
<dbReference type="Proteomes" id="UP000053477">
    <property type="component" value="Unassembled WGS sequence"/>
</dbReference>
<dbReference type="PANTHER" id="PTHR31987:SF1">
    <property type="entry name" value="GLUTAMINASE A"/>
    <property type="match status" value="1"/>
</dbReference>
<keyword evidence="2" id="KW-0812">Transmembrane</keyword>
<dbReference type="Pfam" id="PF17168">
    <property type="entry name" value="DUF5127"/>
    <property type="match status" value="1"/>
</dbReference>
<keyword evidence="7" id="KW-1185">Reference proteome</keyword>
<keyword evidence="2" id="KW-1133">Transmembrane helix</keyword>
<sequence length="891" mass="95617">MVAYLPLVRGILSILLFSCFAAAQTNLPSWPLAVKGPFFNSWYRGGEHATSLPNTWPVNWSAHEMGWYCAIIVDEIPYRLMGGISEIGDPQIATATQLGVELTPTRTIFAMQAGPMLVNLTFFSPVTPADLTRQSMPFSYLYSTVVSSDSSNHSVRIYSDIVADWISGDDSLPVTAAGSIENDTVILSTQLQNSIGSTVIGGRASDATAFYSIKMSNASNVSYQIGSDLRSSAINSSNLANTVQSSALNTRVYFLFTKSTANELGMLVDLGSVSSRPASTVWSIGVYRDPVVLFGTLSGELQNRSSYFMANFSTPQEVISFFLDDFENAVIFADDFDAKLISDANLISSTYRDLVIPFVRQILGTIDITISMNSDGSWNTTDVLAFMYDLGMLGANGANPVDILYAAFPAFLYLNPEIGGHLLRPLLQLQDSSLYTQAYAAQNLGVGYPNVSVHNYVHNFGIEDSASMIIMSLAYLQASGDDSLVSQHYNLLKGWSNYLVSTALNPGTQTTSSSDFITMVNQTNLSLKGIIGIAAMANISDHLGNSADSSRFQAIASSYIKQWQSLATSSGNERLTSAFGEQDSGGLIYNLCADKLLNMNLVSDEIYQMQSSFYKMQFSSSLNALGMPLDSSNPNITRADWIMFSAAAVGDNSTRDDMITAVHQYMSSGVNSLPLGPLYDPITGLVTGGSSSPAMGAMFAMLAVQNAGASTGSNGAPATSSDFTTRKSPSTKIIVEAVIGGVVGALMLFACIYKVYLRRGASRRGGSKGRPTPYAGVDPHTDIAFAKMPEAQIFRSEKNRGTFAYPHLDRLPTNPQSILPTNSELSLSTSYTSSPTVLRQTEAETDATASRSAQAAIVSAFTQILSLLAANRDNAEPGASVSVPPPTYAEH</sequence>
<dbReference type="OrthoDB" id="3918848at2759"/>
<feature type="domain" description="Glutaminase A central" evidence="4">
    <location>
        <begin position="348"/>
        <end position="702"/>
    </location>
</feature>
<dbReference type="InterPro" id="IPR032514">
    <property type="entry name" value="GtaA_central"/>
</dbReference>
<protein>
    <submittedName>
        <fullName evidence="6">DUF1793-domain-containing protein</fullName>
    </submittedName>
</protein>
<keyword evidence="2" id="KW-0472">Membrane</keyword>
<feature type="transmembrane region" description="Helical" evidence="2">
    <location>
        <begin position="733"/>
        <end position="756"/>
    </location>
</feature>
<accession>A0A0H2RS96</accession>
<evidence type="ECO:0000313" key="6">
    <source>
        <dbReference type="EMBL" id="KLO07711.1"/>
    </source>
</evidence>
<dbReference type="PANTHER" id="PTHR31987">
    <property type="entry name" value="GLUTAMINASE A-RELATED"/>
    <property type="match status" value="1"/>
</dbReference>
<name>A0A0H2RS96_9AGAM</name>
<dbReference type="STRING" id="27342.A0A0H2RS96"/>
<feature type="signal peptide" evidence="3">
    <location>
        <begin position="1"/>
        <end position="23"/>
    </location>
</feature>
<dbReference type="InterPro" id="IPR008928">
    <property type="entry name" value="6-hairpin_glycosidase_sf"/>
</dbReference>
<keyword evidence="3" id="KW-0732">Signal</keyword>
<evidence type="ECO:0000313" key="7">
    <source>
        <dbReference type="Proteomes" id="UP000053477"/>
    </source>
</evidence>
<dbReference type="GO" id="GO:0005975">
    <property type="term" value="P:carbohydrate metabolic process"/>
    <property type="evidence" value="ECO:0007669"/>
    <property type="project" value="InterPro"/>
</dbReference>
<feature type="chain" id="PRO_5005201752" evidence="3">
    <location>
        <begin position="24"/>
        <end position="891"/>
    </location>
</feature>
<dbReference type="SUPFAM" id="SSF48208">
    <property type="entry name" value="Six-hairpin glycosidases"/>
    <property type="match status" value="1"/>
</dbReference>
<evidence type="ECO:0000256" key="3">
    <source>
        <dbReference type="SAM" id="SignalP"/>
    </source>
</evidence>
<dbReference type="InterPro" id="IPR052743">
    <property type="entry name" value="Glutaminase_GtaA"/>
</dbReference>
<evidence type="ECO:0000256" key="2">
    <source>
        <dbReference type="SAM" id="Phobius"/>
    </source>
</evidence>
<gene>
    <name evidence="6" type="ORF">SCHPADRAFT_945051</name>
</gene>
<dbReference type="InterPro" id="IPR033433">
    <property type="entry name" value="GtaA_N"/>
</dbReference>
<evidence type="ECO:0000256" key="1">
    <source>
        <dbReference type="SAM" id="MobiDB-lite"/>
    </source>
</evidence>
<evidence type="ECO:0000259" key="5">
    <source>
        <dbReference type="Pfam" id="PF17168"/>
    </source>
</evidence>
<dbReference type="AlphaFoldDB" id="A0A0H2RS96"/>
<feature type="compositionally biased region" description="Low complexity" evidence="1">
    <location>
        <begin position="821"/>
        <end position="838"/>
    </location>
</feature>
<evidence type="ECO:0000259" key="4">
    <source>
        <dbReference type="Pfam" id="PF16335"/>
    </source>
</evidence>
<feature type="region of interest" description="Disordered" evidence="1">
    <location>
        <begin position="806"/>
        <end position="845"/>
    </location>
</feature>
<proteinExistence type="predicted"/>
<reference evidence="6 7" key="1">
    <citation type="submission" date="2015-04" db="EMBL/GenBank/DDBJ databases">
        <title>Complete genome sequence of Schizopora paradoxa KUC8140, a cosmopolitan wood degrader in East Asia.</title>
        <authorList>
            <consortium name="DOE Joint Genome Institute"/>
            <person name="Min B."/>
            <person name="Park H."/>
            <person name="Jang Y."/>
            <person name="Kim J.-J."/>
            <person name="Kim K.H."/>
            <person name="Pangilinan J."/>
            <person name="Lipzen A."/>
            <person name="Riley R."/>
            <person name="Grigoriev I.V."/>
            <person name="Spatafora J.W."/>
            <person name="Choi I.-G."/>
        </authorList>
    </citation>
    <scope>NUCLEOTIDE SEQUENCE [LARGE SCALE GENOMIC DNA]</scope>
    <source>
        <strain evidence="6 7">KUC8140</strain>
    </source>
</reference>
<dbReference type="InParanoid" id="A0A0H2RS96"/>
<dbReference type="Pfam" id="PF16335">
    <property type="entry name" value="GtaA_6_Hairpin"/>
    <property type="match status" value="1"/>
</dbReference>